<proteinExistence type="predicted"/>
<protein>
    <recommendedName>
        <fullName evidence="2">BZIP domain-containing protein</fullName>
    </recommendedName>
</protein>
<dbReference type="Gene3D" id="1.20.5.170">
    <property type="match status" value="1"/>
</dbReference>
<dbReference type="EMBL" id="JAADJG010000581">
    <property type="protein sequence ID" value="KAF4443199.1"/>
    <property type="molecule type" value="Genomic_DNA"/>
</dbReference>
<sequence length="441" mass="48496">MSPHFDSSNGSASPDMKERRARNRAAQKKHRQKKLETDETRWHRIKHLEGVIERMSTVVVDFTDSLLQQHVVQQNAGLIATIQSAIADILTLANEAGDPIEGSKARKPRGKSAGSNDDTPKDMNIEPRGSLLEMTTTTASHNWIVGPGHRETDIGSLDPIPITNDNSMSASLAASLAEAPTAHVPLATSDSQTNHLTWTIPQELGPVMWSSSLPPLSLNSFIVRLTYTCFDLGCLVLSKSINAPVPLSDEYRIFGSTLRYRERDEMIPRMKWLLGPGMRGLQALAELPWGGRWWDREFSGIELANYATNASMVDSSAPEFLSVVGVEKQLKALGARHVGKGMIELDSSKLAMLSGMRHEPTCVQPDSWSFVNIFPSRTSPVIDTPRVRVSVNALITNLSKIAVCLMKGPGFPKQALRRAIEESIVSDNFDTGRRGGCASWY</sequence>
<dbReference type="PROSITE" id="PS00036">
    <property type="entry name" value="BZIP_BASIC"/>
    <property type="match status" value="1"/>
</dbReference>
<evidence type="ECO:0000259" key="2">
    <source>
        <dbReference type="PROSITE" id="PS00036"/>
    </source>
</evidence>
<dbReference type="OrthoDB" id="3555317at2759"/>
<dbReference type="CDD" id="cd14688">
    <property type="entry name" value="bZIP_YAP"/>
    <property type="match status" value="1"/>
</dbReference>
<dbReference type="Proteomes" id="UP000605986">
    <property type="component" value="Unassembled WGS sequence"/>
</dbReference>
<feature type="region of interest" description="Disordered" evidence="1">
    <location>
        <begin position="98"/>
        <end position="126"/>
    </location>
</feature>
<reference evidence="3" key="1">
    <citation type="submission" date="2020-01" db="EMBL/GenBank/DDBJ databases">
        <title>Identification and distribution of gene clusters putatively required for synthesis of sphingolipid metabolism inhibitors in phylogenetically diverse species of the filamentous fungus Fusarium.</title>
        <authorList>
            <person name="Kim H.-S."/>
            <person name="Busman M."/>
            <person name="Brown D.W."/>
            <person name="Divon H."/>
            <person name="Uhlig S."/>
            <person name="Proctor R.H."/>
        </authorList>
    </citation>
    <scope>NUCLEOTIDE SEQUENCE</scope>
    <source>
        <strain evidence="3">NRRL 53441</strain>
    </source>
</reference>
<evidence type="ECO:0000313" key="4">
    <source>
        <dbReference type="Proteomes" id="UP000605986"/>
    </source>
</evidence>
<comment type="caution">
    <text evidence="3">The sequence shown here is derived from an EMBL/GenBank/DDBJ whole genome shotgun (WGS) entry which is preliminary data.</text>
</comment>
<dbReference type="PANTHER" id="PTHR40618">
    <property type="entry name" value="B-ZIP TRANSCRIPTION FACTOR (EUROFUNG)-RELATED"/>
    <property type="match status" value="1"/>
</dbReference>
<feature type="region of interest" description="Disordered" evidence="1">
    <location>
        <begin position="1"/>
        <end position="38"/>
    </location>
</feature>
<dbReference type="InterPro" id="IPR004827">
    <property type="entry name" value="bZIP"/>
</dbReference>
<accession>A0A8H4K650</accession>
<dbReference type="PANTHER" id="PTHR40618:SF1">
    <property type="entry name" value="B-ZIP TRANSCRIPTION FACTOR (EUROFUNG)"/>
    <property type="match status" value="1"/>
</dbReference>
<dbReference type="GO" id="GO:0003700">
    <property type="term" value="F:DNA-binding transcription factor activity"/>
    <property type="evidence" value="ECO:0007669"/>
    <property type="project" value="InterPro"/>
</dbReference>
<evidence type="ECO:0000256" key="1">
    <source>
        <dbReference type="SAM" id="MobiDB-lite"/>
    </source>
</evidence>
<dbReference type="AlphaFoldDB" id="A0A8H4K650"/>
<feature type="compositionally biased region" description="Polar residues" evidence="1">
    <location>
        <begin position="1"/>
        <end position="12"/>
    </location>
</feature>
<evidence type="ECO:0000313" key="3">
    <source>
        <dbReference type="EMBL" id="KAF4443199.1"/>
    </source>
</evidence>
<keyword evidence="4" id="KW-1185">Reference proteome</keyword>
<name>A0A8H4K650_9HYPO</name>
<gene>
    <name evidence="3" type="ORF">F53441_11508</name>
</gene>
<feature type="domain" description="BZIP" evidence="2">
    <location>
        <begin position="19"/>
        <end position="33"/>
    </location>
</feature>
<feature type="compositionally biased region" description="Basic residues" evidence="1">
    <location>
        <begin position="19"/>
        <end position="33"/>
    </location>
</feature>
<organism evidence="3 4">
    <name type="scientific">Fusarium austroafricanum</name>
    <dbReference type="NCBI Taxonomy" id="2364996"/>
    <lineage>
        <taxon>Eukaryota</taxon>
        <taxon>Fungi</taxon>
        <taxon>Dikarya</taxon>
        <taxon>Ascomycota</taxon>
        <taxon>Pezizomycotina</taxon>
        <taxon>Sordariomycetes</taxon>
        <taxon>Hypocreomycetidae</taxon>
        <taxon>Hypocreales</taxon>
        <taxon>Nectriaceae</taxon>
        <taxon>Fusarium</taxon>
        <taxon>Fusarium concolor species complex</taxon>
    </lineage>
</organism>